<keyword evidence="3" id="KW-1185">Reference proteome</keyword>
<dbReference type="EMBL" id="JAQQEZ010000002">
    <property type="protein sequence ID" value="MFM0000211.1"/>
    <property type="molecule type" value="Genomic_DNA"/>
</dbReference>
<dbReference type="InterPro" id="IPR006175">
    <property type="entry name" value="YjgF/YER057c/UK114"/>
</dbReference>
<evidence type="ECO:0000256" key="1">
    <source>
        <dbReference type="ARBA" id="ARBA00010552"/>
    </source>
</evidence>
<accession>A0ABW9AKB5</accession>
<proteinExistence type="inferred from homology"/>
<dbReference type="SUPFAM" id="SSF55298">
    <property type="entry name" value="YjgF-like"/>
    <property type="match status" value="1"/>
</dbReference>
<dbReference type="PANTHER" id="PTHR11803">
    <property type="entry name" value="2-IMINOBUTANOATE/2-IMINOPROPANOATE DEAMINASE RIDA"/>
    <property type="match status" value="1"/>
</dbReference>
<evidence type="ECO:0000313" key="2">
    <source>
        <dbReference type="EMBL" id="MFM0000211.1"/>
    </source>
</evidence>
<protein>
    <submittedName>
        <fullName evidence="2">RidA family protein</fullName>
    </submittedName>
</protein>
<name>A0ABW9AKB5_9BURK</name>
<comment type="caution">
    <text evidence="2">The sequence shown here is derived from an EMBL/GenBank/DDBJ whole genome shotgun (WGS) entry which is preliminary data.</text>
</comment>
<dbReference type="Pfam" id="PF01042">
    <property type="entry name" value="Ribonuc_L-PSP"/>
    <property type="match status" value="1"/>
</dbReference>
<sequence>MIISANRLQLVKSNIVNPPSAPISNALVADDVIYTVQVPRHPQTFAPSGEGNIEMQAARVFDQLKHVLECAGSSLAHVAQMTIYLVDKADAPEINRVYARYFTAPPYPNRATVVVKELLGENCLIEIVVHAIKA</sequence>
<dbReference type="Gene3D" id="3.30.1330.40">
    <property type="entry name" value="RutC-like"/>
    <property type="match status" value="1"/>
</dbReference>
<comment type="similarity">
    <text evidence="1">Belongs to the RutC family.</text>
</comment>
<dbReference type="CDD" id="cd00448">
    <property type="entry name" value="YjgF_YER057c_UK114_family"/>
    <property type="match status" value="1"/>
</dbReference>
<organism evidence="2 3">
    <name type="scientific">Paraburkholderia dipogonis</name>
    <dbReference type="NCBI Taxonomy" id="1211383"/>
    <lineage>
        <taxon>Bacteria</taxon>
        <taxon>Pseudomonadati</taxon>
        <taxon>Pseudomonadota</taxon>
        <taxon>Betaproteobacteria</taxon>
        <taxon>Burkholderiales</taxon>
        <taxon>Burkholderiaceae</taxon>
        <taxon>Paraburkholderia</taxon>
    </lineage>
</organism>
<dbReference type="InterPro" id="IPR035959">
    <property type="entry name" value="RutC-like_sf"/>
</dbReference>
<gene>
    <name evidence="2" type="ORF">PQR57_04195</name>
</gene>
<dbReference type="Proteomes" id="UP001629230">
    <property type="component" value="Unassembled WGS sequence"/>
</dbReference>
<evidence type="ECO:0000313" key="3">
    <source>
        <dbReference type="Proteomes" id="UP001629230"/>
    </source>
</evidence>
<dbReference type="PANTHER" id="PTHR11803:SF58">
    <property type="entry name" value="PROTEIN HMF1-RELATED"/>
    <property type="match status" value="1"/>
</dbReference>
<reference evidence="2 3" key="1">
    <citation type="journal article" date="2024" name="Chem. Sci.">
        <title>Discovery of megapolipeptins by genome mining of a Burkholderiales bacteria collection.</title>
        <authorList>
            <person name="Paulo B.S."/>
            <person name="Recchia M.J.J."/>
            <person name="Lee S."/>
            <person name="Fergusson C.H."/>
            <person name="Romanowski S.B."/>
            <person name="Hernandez A."/>
            <person name="Krull N."/>
            <person name="Liu D.Y."/>
            <person name="Cavanagh H."/>
            <person name="Bos A."/>
            <person name="Gray C.A."/>
            <person name="Murphy B.T."/>
            <person name="Linington R.G."/>
            <person name="Eustaquio A.S."/>
        </authorList>
    </citation>
    <scope>NUCLEOTIDE SEQUENCE [LARGE SCALE GENOMIC DNA]</scope>
    <source>
        <strain evidence="2 3">RL17-350-BIC-A</strain>
    </source>
</reference>
<dbReference type="RefSeq" id="WP_408175700.1">
    <property type="nucleotide sequence ID" value="NZ_JAQQEZ010000002.1"/>
</dbReference>